<keyword evidence="7 8" id="KW-0472">Membrane</keyword>
<reference evidence="10 11" key="1">
    <citation type="journal article" date="2014" name="Mol. Plant">
        <title>Chromosome Scale Genome Assembly and Transcriptome Profiling of Nannochloropsis gaditana in Nitrogen Depletion.</title>
        <authorList>
            <person name="Corteggiani Carpinelli E."/>
            <person name="Telatin A."/>
            <person name="Vitulo N."/>
            <person name="Forcato C."/>
            <person name="D'Angelo M."/>
            <person name="Schiavon R."/>
            <person name="Vezzi A."/>
            <person name="Giacometti G.M."/>
            <person name="Morosinotto T."/>
            <person name="Valle G."/>
        </authorList>
    </citation>
    <scope>NUCLEOTIDE SEQUENCE [LARGE SCALE GENOMIC DNA]</scope>
    <source>
        <strain evidence="10 11">B-31</strain>
    </source>
</reference>
<evidence type="ECO:0000256" key="1">
    <source>
        <dbReference type="ARBA" id="ARBA00004141"/>
    </source>
</evidence>
<accession>W7U0H1</accession>
<proteinExistence type="inferred from homology"/>
<keyword evidence="3 9" id="KW-0813">Transport</keyword>
<keyword evidence="4 8" id="KW-0812">Transmembrane</keyword>
<evidence type="ECO:0000256" key="5">
    <source>
        <dbReference type="ARBA" id="ARBA00022737"/>
    </source>
</evidence>
<evidence type="ECO:0000313" key="10">
    <source>
        <dbReference type="EMBL" id="EWM29258.1"/>
    </source>
</evidence>
<evidence type="ECO:0000256" key="9">
    <source>
        <dbReference type="RuleBase" id="RU000488"/>
    </source>
</evidence>
<dbReference type="InterPro" id="IPR002067">
    <property type="entry name" value="MCP"/>
</dbReference>
<comment type="subcellular location">
    <subcellularLocation>
        <location evidence="1">Membrane</location>
        <topology evidence="1">Multi-pass membrane protein</topology>
    </subcellularLocation>
</comment>
<feature type="repeat" description="Solcar" evidence="8">
    <location>
        <begin position="313"/>
        <end position="397"/>
    </location>
</feature>
<dbReference type="AlphaFoldDB" id="W7U0H1"/>
<evidence type="ECO:0000256" key="8">
    <source>
        <dbReference type="PROSITE-ProRule" id="PRU00282"/>
    </source>
</evidence>
<dbReference type="Pfam" id="PF00153">
    <property type="entry name" value="Mito_carr"/>
    <property type="match status" value="3"/>
</dbReference>
<sequence>MWEGQTLEPPWDGRLPIISHEYRARGLFFSFLSRPHITLNTTDEYTVAAGSPQLFLEAYTGFSRAVFFFPPSFARTMTMTGLHRPLLLLIVLALYALENQVRALPAAPAKSLKVIPAPSARKADVTHKLNTIDMMIAGGVATAIGDLAMHPIDTIKTVQQAAPAGLSIFKACSKILKEMGPIGFYAGVVPYATMDGLSGAIKFATYEWGKKLVAPVLPSALHAYSHFVCAAGAFLSCSVVMVPGELVKQRLQAGVVPNMVDGIKQMWKTEGLPGFFVGYKATLIRDVPYTMLELGLYENFKTLIKKYRKREELTTYEELGAAAVTGGLVGLLTNPLDLVKTRLMTGTQYTGFFDVVQKMYKTEGGISSFMSGSSARVLWLLPFTVIHLGAYESAVQAHLSRPQAQYCHQIRMKVVRCKGLAGHYSVLAMGIDHMLRDIRRR</sequence>
<feature type="repeat" description="Solcar" evidence="8">
    <location>
        <begin position="129"/>
        <end position="212"/>
    </location>
</feature>
<dbReference type="SUPFAM" id="SSF103506">
    <property type="entry name" value="Mitochondrial carrier"/>
    <property type="match status" value="1"/>
</dbReference>
<evidence type="ECO:0000313" key="11">
    <source>
        <dbReference type="Proteomes" id="UP000019335"/>
    </source>
</evidence>
<feature type="repeat" description="Solcar" evidence="8">
    <location>
        <begin position="221"/>
        <end position="303"/>
    </location>
</feature>
<dbReference type="PANTHER" id="PTHR45667">
    <property type="entry name" value="S-ADENOSYLMETHIONINE MITOCHONDRIAL CARRIER PROTEIN"/>
    <property type="match status" value="1"/>
</dbReference>
<evidence type="ECO:0000256" key="4">
    <source>
        <dbReference type="ARBA" id="ARBA00022692"/>
    </source>
</evidence>
<keyword evidence="6" id="KW-1133">Transmembrane helix</keyword>
<dbReference type="PROSITE" id="PS50920">
    <property type="entry name" value="SOLCAR"/>
    <property type="match status" value="3"/>
</dbReference>
<protein>
    <submittedName>
        <fullName evidence="10">Mitochondrial carrier</fullName>
    </submittedName>
</protein>
<gene>
    <name evidence="10" type="ORF">Naga_100029g23</name>
</gene>
<keyword evidence="5" id="KW-0677">Repeat</keyword>
<dbReference type="InterPro" id="IPR023395">
    <property type="entry name" value="MCP_dom_sf"/>
</dbReference>
<evidence type="ECO:0000256" key="7">
    <source>
        <dbReference type="ARBA" id="ARBA00023136"/>
    </source>
</evidence>
<comment type="similarity">
    <text evidence="2 9">Belongs to the mitochondrial carrier (TC 2.A.29) family.</text>
</comment>
<dbReference type="PRINTS" id="PR00926">
    <property type="entry name" value="MITOCARRIER"/>
</dbReference>
<dbReference type="GO" id="GO:0055085">
    <property type="term" value="P:transmembrane transport"/>
    <property type="evidence" value="ECO:0007669"/>
    <property type="project" value="InterPro"/>
</dbReference>
<dbReference type="Proteomes" id="UP000019335">
    <property type="component" value="Chromosome 3"/>
</dbReference>
<evidence type="ECO:0000256" key="2">
    <source>
        <dbReference type="ARBA" id="ARBA00006375"/>
    </source>
</evidence>
<dbReference type="InterPro" id="IPR018108">
    <property type="entry name" value="MCP_transmembrane"/>
</dbReference>
<name>W7U0H1_9STRA</name>
<organism evidence="10 11">
    <name type="scientific">Nannochloropsis gaditana</name>
    <dbReference type="NCBI Taxonomy" id="72520"/>
    <lineage>
        <taxon>Eukaryota</taxon>
        <taxon>Sar</taxon>
        <taxon>Stramenopiles</taxon>
        <taxon>Ochrophyta</taxon>
        <taxon>Eustigmatophyceae</taxon>
        <taxon>Eustigmatales</taxon>
        <taxon>Monodopsidaceae</taxon>
        <taxon>Nannochloropsis</taxon>
    </lineage>
</organism>
<dbReference type="EMBL" id="AZIL01000174">
    <property type="protein sequence ID" value="EWM29258.1"/>
    <property type="molecule type" value="Genomic_DNA"/>
</dbReference>
<comment type="caution">
    <text evidence="10">The sequence shown here is derived from an EMBL/GenBank/DDBJ whole genome shotgun (WGS) entry which is preliminary data.</text>
</comment>
<evidence type="ECO:0000256" key="6">
    <source>
        <dbReference type="ARBA" id="ARBA00022989"/>
    </source>
</evidence>
<dbReference type="Gene3D" id="1.50.40.10">
    <property type="entry name" value="Mitochondrial carrier domain"/>
    <property type="match status" value="2"/>
</dbReference>
<keyword evidence="11" id="KW-1185">Reference proteome</keyword>
<dbReference type="GO" id="GO:0016020">
    <property type="term" value="C:membrane"/>
    <property type="evidence" value="ECO:0007669"/>
    <property type="project" value="UniProtKB-SubCell"/>
</dbReference>
<dbReference type="OrthoDB" id="448427at2759"/>
<evidence type="ECO:0000256" key="3">
    <source>
        <dbReference type="ARBA" id="ARBA00022448"/>
    </source>
</evidence>